<keyword evidence="2" id="KW-0645">Protease</keyword>
<evidence type="ECO:0000259" key="4">
    <source>
        <dbReference type="PROSITE" id="PS50240"/>
    </source>
</evidence>
<dbReference type="PROSITE" id="PS50240">
    <property type="entry name" value="TRYPSIN_DOM"/>
    <property type="match status" value="1"/>
</dbReference>
<protein>
    <recommendedName>
        <fullName evidence="4">Peptidase S1 domain-containing protein</fullName>
    </recommendedName>
</protein>
<organism evidence="5 6">
    <name type="scientific">Anser brachyrhynchus</name>
    <name type="common">Pink-footed goose</name>
    <dbReference type="NCBI Taxonomy" id="132585"/>
    <lineage>
        <taxon>Eukaryota</taxon>
        <taxon>Metazoa</taxon>
        <taxon>Chordata</taxon>
        <taxon>Craniata</taxon>
        <taxon>Vertebrata</taxon>
        <taxon>Euteleostomi</taxon>
        <taxon>Archelosauria</taxon>
        <taxon>Archosauria</taxon>
        <taxon>Dinosauria</taxon>
        <taxon>Saurischia</taxon>
        <taxon>Theropoda</taxon>
        <taxon>Coelurosauria</taxon>
        <taxon>Aves</taxon>
        <taxon>Neognathae</taxon>
        <taxon>Galloanserae</taxon>
        <taxon>Anseriformes</taxon>
        <taxon>Anatidae</taxon>
        <taxon>Anserinae</taxon>
        <taxon>Anser</taxon>
    </lineage>
</organism>
<dbReference type="PRINTS" id="PR00722">
    <property type="entry name" value="CHYMOTRYPSIN"/>
</dbReference>
<evidence type="ECO:0000256" key="2">
    <source>
        <dbReference type="RuleBase" id="RU363034"/>
    </source>
</evidence>
<feature type="compositionally biased region" description="Gly residues" evidence="3">
    <location>
        <begin position="22"/>
        <end position="31"/>
    </location>
</feature>
<feature type="domain" description="Peptidase S1" evidence="4">
    <location>
        <begin position="44"/>
        <end position="280"/>
    </location>
</feature>
<dbReference type="GO" id="GO:0006508">
    <property type="term" value="P:proteolysis"/>
    <property type="evidence" value="ECO:0007669"/>
    <property type="project" value="UniProtKB-KW"/>
</dbReference>
<dbReference type="InterPro" id="IPR033116">
    <property type="entry name" value="TRYPSIN_SER"/>
</dbReference>
<dbReference type="CDD" id="cd00190">
    <property type="entry name" value="Tryp_SPc"/>
    <property type="match status" value="1"/>
</dbReference>
<reference evidence="5" key="2">
    <citation type="submission" date="2025-09" db="UniProtKB">
        <authorList>
            <consortium name="Ensembl"/>
        </authorList>
    </citation>
    <scope>IDENTIFICATION</scope>
</reference>
<dbReference type="PANTHER" id="PTHR24257:SF17">
    <property type="match status" value="1"/>
</dbReference>
<sequence>MPGTGAPPPAALPHLRSHPRGGVRGGQGASGCGPAVPPQLGARVVGGEDAVAHSWPWQISLQYSRNGGWSHTCGGTLIAPSWVLTAAHCFSSSLTYRVVLGEHDLTGAVAPCRGGGGVSPVPPIPLHAASPCSNDIALIKLTQPVQESASIQAACLPPSGLELPNNYPCEVTGWGRLWTNGPLADVLQQALLPVVDYSTCSQADWWGGLVRTSMVCAGGDGVVSGCNGDSGGPLSCQRDGLWEVHGIVSFGSSWGCNTYKKPTVFTRVSAYIDWINEVGPSHLAVARAWHGRETERSGPLCPKSNVYNRSSFKY</sequence>
<evidence type="ECO:0000256" key="1">
    <source>
        <dbReference type="ARBA" id="ARBA00023157"/>
    </source>
</evidence>
<dbReference type="GeneTree" id="ENSGT01030000234528"/>
<evidence type="ECO:0000313" key="6">
    <source>
        <dbReference type="Proteomes" id="UP000694426"/>
    </source>
</evidence>
<dbReference type="InterPro" id="IPR009003">
    <property type="entry name" value="Peptidase_S1_PA"/>
</dbReference>
<keyword evidence="2" id="KW-0378">Hydrolase</keyword>
<keyword evidence="2" id="KW-0720">Serine protease</keyword>
<dbReference type="GO" id="GO:0005615">
    <property type="term" value="C:extracellular space"/>
    <property type="evidence" value="ECO:0007669"/>
    <property type="project" value="TreeGrafter"/>
</dbReference>
<dbReference type="Ensembl" id="ENSABRT00000034756.1">
    <property type="protein sequence ID" value="ENSABRP00000024774.1"/>
    <property type="gene ID" value="ENSABRG00000020792.1"/>
</dbReference>
<keyword evidence="6" id="KW-1185">Reference proteome</keyword>
<dbReference type="SMART" id="SM00020">
    <property type="entry name" value="Tryp_SPc"/>
    <property type="match status" value="1"/>
</dbReference>
<accession>A0A8B9CX47</accession>
<feature type="region of interest" description="Disordered" evidence="3">
    <location>
        <begin position="1"/>
        <end position="35"/>
    </location>
</feature>
<dbReference type="SUPFAM" id="SSF50494">
    <property type="entry name" value="Trypsin-like serine proteases"/>
    <property type="match status" value="1"/>
</dbReference>
<dbReference type="PROSITE" id="PS00134">
    <property type="entry name" value="TRYPSIN_HIS"/>
    <property type="match status" value="1"/>
</dbReference>
<dbReference type="FunFam" id="2.40.10.10:FF:000280">
    <property type="match status" value="1"/>
</dbReference>
<dbReference type="InterPro" id="IPR001314">
    <property type="entry name" value="Peptidase_S1A"/>
</dbReference>
<name>A0A8B9CX47_9AVES</name>
<dbReference type="Pfam" id="PF00089">
    <property type="entry name" value="Trypsin"/>
    <property type="match status" value="1"/>
</dbReference>
<dbReference type="Proteomes" id="UP000694426">
    <property type="component" value="Unplaced"/>
</dbReference>
<keyword evidence="1" id="KW-1015">Disulfide bond</keyword>
<dbReference type="GO" id="GO:0004252">
    <property type="term" value="F:serine-type endopeptidase activity"/>
    <property type="evidence" value="ECO:0007669"/>
    <property type="project" value="InterPro"/>
</dbReference>
<dbReference type="FunFam" id="2.40.10.10:FF:000004">
    <property type="entry name" value="Tryptase gamma 1"/>
    <property type="match status" value="1"/>
</dbReference>
<dbReference type="InterPro" id="IPR001254">
    <property type="entry name" value="Trypsin_dom"/>
</dbReference>
<evidence type="ECO:0000313" key="5">
    <source>
        <dbReference type="Ensembl" id="ENSABRP00000024774.1"/>
    </source>
</evidence>
<reference evidence="5" key="1">
    <citation type="submission" date="2025-08" db="UniProtKB">
        <authorList>
            <consortium name="Ensembl"/>
        </authorList>
    </citation>
    <scope>IDENTIFICATION</scope>
</reference>
<dbReference type="AlphaFoldDB" id="A0A8B9CX47"/>
<evidence type="ECO:0000256" key="3">
    <source>
        <dbReference type="SAM" id="MobiDB-lite"/>
    </source>
</evidence>
<dbReference type="Gene3D" id="2.40.10.10">
    <property type="entry name" value="Trypsin-like serine proteases"/>
    <property type="match status" value="2"/>
</dbReference>
<dbReference type="InterPro" id="IPR050850">
    <property type="entry name" value="Peptidase_S1_Elastase_sf"/>
</dbReference>
<dbReference type="InterPro" id="IPR043504">
    <property type="entry name" value="Peptidase_S1_PA_chymotrypsin"/>
</dbReference>
<feature type="compositionally biased region" description="Pro residues" evidence="3">
    <location>
        <begin position="1"/>
        <end position="11"/>
    </location>
</feature>
<dbReference type="PANTHER" id="PTHR24257">
    <property type="entry name" value="CHYMOTRYPSIN-LIKE ELASTASE FAMILY MEMBER"/>
    <property type="match status" value="1"/>
</dbReference>
<proteinExistence type="predicted"/>
<dbReference type="PROSITE" id="PS00135">
    <property type="entry name" value="TRYPSIN_SER"/>
    <property type="match status" value="1"/>
</dbReference>
<dbReference type="InterPro" id="IPR018114">
    <property type="entry name" value="TRYPSIN_HIS"/>
</dbReference>